<evidence type="ECO:0000313" key="1">
    <source>
        <dbReference type="EMBL" id="EDS04722.1"/>
    </source>
</evidence>
<name>B0MU02_9BACT</name>
<protein>
    <submittedName>
        <fullName evidence="1">Uncharacterized protein</fullName>
    </submittedName>
</protein>
<reference evidence="1" key="1">
    <citation type="submission" date="2007-10" db="EMBL/GenBank/DDBJ databases">
        <authorList>
            <person name="Fulton L."/>
            <person name="Clifton S."/>
            <person name="Fulton B."/>
            <person name="Xu J."/>
            <person name="Minx P."/>
            <person name="Pepin K.H."/>
            <person name="Johnson M."/>
            <person name="Thiruvilangam P."/>
            <person name="Bhonagiri V."/>
            <person name="Nash W.E."/>
            <person name="Mardis E.R."/>
            <person name="Wilson R.K."/>
        </authorList>
    </citation>
    <scope>NUCLEOTIDE SEQUENCE [LARGE SCALE GENOMIC DNA]</scope>
    <source>
        <strain evidence="1">DSM 17216</strain>
    </source>
</reference>
<dbReference type="EMBL" id="ABFK02000016">
    <property type="protein sequence ID" value="EDS04722.1"/>
    <property type="molecule type" value="Genomic_DNA"/>
</dbReference>
<dbReference type="HOGENOM" id="CLU_2802897_0_0_10"/>
<organism evidence="1 2">
    <name type="scientific">Alistipes putredinis DSM 17216</name>
    <dbReference type="NCBI Taxonomy" id="445970"/>
    <lineage>
        <taxon>Bacteria</taxon>
        <taxon>Pseudomonadati</taxon>
        <taxon>Bacteroidota</taxon>
        <taxon>Bacteroidia</taxon>
        <taxon>Bacteroidales</taxon>
        <taxon>Rikenellaceae</taxon>
        <taxon>Alistipes</taxon>
    </lineage>
</organism>
<dbReference type="AlphaFoldDB" id="B0MU02"/>
<reference evidence="1" key="2">
    <citation type="submission" date="2013-09" db="EMBL/GenBank/DDBJ databases">
        <title>Draft genome sequence of Alistipes putredinis (DSM 17216).</title>
        <authorList>
            <person name="Sudarsanam P."/>
            <person name="Ley R."/>
            <person name="Guruge J."/>
            <person name="Turnbaugh P.J."/>
            <person name="Mahowald M."/>
            <person name="Liep D."/>
            <person name="Gordon J."/>
        </authorList>
    </citation>
    <scope>NUCLEOTIDE SEQUENCE</scope>
    <source>
        <strain evidence="1">DSM 17216</strain>
    </source>
</reference>
<comment type="caution">
    <text evidence="1">The sequence shown here is derived from an EMBL/GenBank/DDBJ whole genome shotgun (WGS) entry which is preliminary data.</text>
</comment>
<keyword evidence="2" id="KW-1185">Reference proteome</keyword>
<proteinExistence type="predicted"/>
<dbReference type="Proteomes" id="UP000005819">
    <property type="component" value="Unassembled WGS sequence"/>
</dbReference>
<evidence type="ECO:0000313" key="2">
    <source>
        <dbReference type="Proteomes" id="UP000005819"/>
    </source>
</evidence>
<accession>B0MU02</accession>
<sequence>MGILLSIPQSERAKKGRKSPHILPPFFDFRGADFDMTTDDTEGTYFKYLPFGEDEEGRKMPYKIEKR</sequence>
<gene>
    <name evidence="1" type="ORF">ALIPUT_00595</name>
</gene>